<sequence>MPIRERLAFALLLCANVAPLWSNSASPCYYDDRGRLRHLTKCLDHVKLQAGLTSTNYWFGDRIKLACSEYVNYSPSAGNCYNPETLRMYESIGSRLFRVTTFDHASLEDLKIFPQVTFFSEAGRYDACDHTFAQQQFETLHAYPGMRPAKPWQLRHIPVVTWPGLASHSYHTILFVDVGDGKVQYLAFNFPKDTVVLRDYEGPMNGRDALSVTAILVFSQPKGRMTSITLDNVYDEEALFDVSKFIEANNFHQNLIGLNWIEVEADAYSIEAQRRSGMWDNCPSLLIQKMLRTESKQKPQFLPMFLLATIDTWLTVTFHSSLIHFSMCCKDFEYEPADIQLDPLGNAAIDPVYTRQPPTITVSNFFLRSKQEKYLTDDQRPLYTLLMIDVDPSDNLGSPERPYLIWLVSNMNLVEHSNDVASLYSSTILPYSKPLPKGQKFHRYYILLLQQQDGELGEIKAELFTKSQCPPDHSTRCFFDVSQFAAYYSLALRAMSWMQSKEDEYSKYEYISREPYSEELCGPTGANCMPRMPTFGAIGSAQTASSSEALRQLPAVTLLISIALTMTRLKGSIS</sequence>
<keyword evidence="1" id="KW-0732">Signal</keyword>
<reference evidence="3" key="1">
    <citation type="submission" date="2019-12" db="UniProtKB">
        <authorList>
            <consortium name="WormBaseParasite"/>
        </authorList>
    </citation>
    <scope>IDENTIFICATION</scope>
</reference>
<keyword evidence="2" id="KW-1185">Reference proteome</keyword>
<organism evidence="2 3">
    <name type="scientific">Trichuris muris</name>
    <name type="common">Mouse whipworm</name>
    <dbReference type="NCBI Taxonomy" id="70415"/>
    <lineage>
        <taxon>Eukaryota</taxon>
        <taxon>Metazoa</taxon>
        <taxon>Ecdysozoa</taxon>
        <taxon>Nematoda</taxon>
        <taxon>Enoplea</taxon>
        <taxon>Dorylaimia</taxon>
        <taxon>Trichinellida</taxon>
        <taxon>Trichuridae</taxon>
        <taxon>Trichuris</taxon>
    </lineage>
</organism>
<accession>A0A5S6QSM1</accession>
<dbReference type="Proteomes" id="UP000046395">
    <property type="component" value="Unassembled WGS sequence"/>
</dbReference>
<dbReference type="Gene3D" id="3.90.280.10">
    <property type="entry name" value="PEBP-like"/>
    <property type="match status" value="2"/>
</dbReference>
<proteinExistence type="predicted"/>
<name>A0A5S6QSM1_TRIMR</name>
<dbReference type="PANTHER" id="PTHR11362:SF82">
    <property type="entry name" value="PHOSPHATIDYLETHANOLAMINE-BINDING PROTEIN 4"/>
    <property type="match status" value="1"/>
</dbReference>
<evidence type="ECO:0000256" key="1">
    <source>
        <dbReference type="SAM" id="SignalP"/>
    </source>
</evidence>
<protein>
    <submittedName>
        <fullName evidence="3">Phosphatidylethanolamine-binding protein</fullName>
    </submittedName>
</protein>
<dbReference type="InterPro" id="IPR035810">
    <property type="entry name" value="PEBP_euk"/>
</dbReference>
<dbReference type="InterPro" id="IPR036610">
    <property type="entry name" value="PEBP-like_sf"/>
</dbReference>
<dbReference type="PANTHER" id="PTHR11362">
    <property type="entry name" value="PHOSPHATIDYLETHANOLAMINE-BINDING PROTEIN"/>
    <property type="match status" value="1"/>
</dbReference>
<feature type="chain" id="PRO_5024442691" evidence="1">
    <location>
        <begin position="23"/>
        <end position="574"/>
    </location>
</feature>
<dbReference type="SUPFAM" id="SSF49777">
    <property type="entry name" value="PEBP-like"/>
    <property type="match status" value="2"/>
</dbReference>
<evidence type="ECO:0000313" key="2">
    <source>
        <dbReference type="Proteomes" id="UP000046395"/>
    </source>
</evidence>
<evidence type="ECO:0000313" key="3">
    <source>
        <dbReference type="WBParaSite" id="TMUE_2000010230.1"/>
    </source>
</evidence>
<dbReference type="AlphaFoldDB" id="A0A5S6QSM1"/>
<feature type="signal peptide" evidence="1">
    <location>
        <begin position="1"/>
        <end position="22"/>
    </location>
</feature>
<dbReference type="STRING" id="70415.A0A5S6QSM1"/>
<dbReference type="WBParaSite" id="TMUE_2000010230.1">
    <property type="protein sequence ID" value="TMUE_2000010230.1"/>
    <property type="gene ID" value="WBGene00286826"/>
</dbReference>